<gene>
    <name evidence="7" type="ORF">KIW84_063685</name>
    <name evidence="8" type="ORF">KIW84_063688</name>
</gene>
<comment type="caution">
    <text evidence="7">The sequence shown here is derived from an EMBL/GenBank/DDBJ whole genome shotgun (WGS) entry which is preliminary data.</text>
</comment>
<evidence type="ECO:0000256" key="3">
    <source>
        <dbReference type="ARBA" id="ARBA00023163"/>
    </source>
</evidence>
<evidence type="ECO:0000313" key="7">
    <source>
        <dbReference type="EMBL" id="KAI5397965.1"/>
    </source>
</evidence>
<dbReference type="OrthoDB" id="6147534at2759"/>
<dbReference type="Proteomes" id="UP001058974">
    <property type="component" value="Chromosome 6"/>
</dbReference>
<dbReference type="AlphaFoldDB" id="A0A9D4W9I9"/>
<name>A0A9D4W9I9_PEA</name>
<feature type="region of interest" description="Disordered" evidence="5">
    <location>
        <begin position="631"/>
        <end position="651"/>
    </location>
</feature>
<feature type="region of interest" description="Disordered" evidence="5">
    <location>
        <begin position="1"/>
        <end position="25"/>
    </location>
</feature>
<evidence type="ECO:0000259" key="6">
    <source>
        <dbReference type="PROSITE" id="PS51293"/>
    </source>
</evidence>
<dbReference type="EMBL" id="JAMSHJ010000006">
    <property type="protein sequence ID" value="KAI5397965.1"/>
    <property type="molecule type" value="Genomic_DNA"/>
</dbReference>
<dbReference type="InterPro" id="IPR057712">
    <property type="entry name" value="DUF7952"/>
</dbReference>
<feature type="compositionally biased region" description="Basic and acidic residues" evidence="5">
    <location>
        <begin position="12"/>
        <end position="25"/>
    </location>
</feature>
<dbReference type="Pfam" id="PF25826">
    <property type="entry name" value="DUF7952"/>
    <property type="match status" value="1"/>
</dbReference>
<dbReference type="PANTHER" id="PTHR13859">
    <property type="entry name" value="ATROPHIN-RELATED"/>
    <property type="match status" value="1"/>
</dbReference>
<organism evidence="7 9">
    <name type="scientific">Pisum sativum</name>
    <name type="common">Garden pea</name>
    <name type="synonym">Lathyrus oleraceus</name>
    <dbReference type="NCBI Taxonomy" id="3888"/>
    <lineage>
        <taxon>Eukaryota</taxon>
        <taxon>Viridiplantae</taxon>
        <taxon>Streptophyta</taxon>
        <taxon>Embryophyta</taxon>
        <taxon>Tracheophyta</taxon>
        <taxon>Spermatophyta</taxon>
        <taxon>Magnoliopsida</taxon>
        <taxon>eudicotyledons</taxon>
        <taxon>Gunneridae</taxon>
        <taxon>Pentapetalae</taxon>
        <taxon>rosids</taxon>
        <taxon>fabids</taxon>
        <taxon>Fabales</taxon>
        <taxon>Fabaceae</taxon>
        <taxon>Papilionoideae</taxon>
        <taxon>50 kb inversion clade</taxon>
        <taxon>NPAAA clade</taxon>
        <taxon>Hologalegina</taxon>
        <taxon>IRL clade</taxon>
        <taxon>Fabeae</taxon>
        <taxon>Lathyrus</taxon>
    </lineage>
</organism>
<dbReference type="Gramene" id="PSAT_LOCUS26967_t1">
    <property type="protein sequence ID" value="CAL5208256.1"/>
    <property type="gene ID" value="PSAT_LOCUS26967"/>
</dbReference>
<evidence type="ECO:0000256" key="2">
    <source>
        <dbReference type="ARBA" id="ARBA00023015"/>
    </source>
</evidence>
<feature type="region of interest" description="Disordered" evidence="5">
    <location>
        <begin position="713"/>
        <end position="737"/>
    </location>
</feature>
<evidence type="ECO:0000256" key="5">
    <source>
        <dbReference type="SAM" id="MobiDB-lite"/>
    </source>
</evidence>
<dbReference type="SUPFAM" id="SSF46689">
    <property type="entry name" value="Homeodomain-like"/>
    <property type="match status" value="1"/>
</dbReference>
<dbReference type="GO" id="GO:0005634">
    <property type="term" value="C:nucleus"/>
    <property type="evidence" value="ECO:0007669"/>
    <property type="project" value="UniProtKB-SubCell"/>
</dbReference>
<accession>A0A9D4W9I9</accession>
<dbReference type="InterPro" id="IPR056067">
    <property type="entry name" value="DUF7650"/>
</dbReference>
<comment type="subcellular location">
    <subcellularLocation>
        <location evidence="1">Nucleus</location>
    </subcellularLocation>
</comment>
<feature type="domain" description="SANT" evidence="6">
    <location>
        <begin position="99"/>
        <end position="151"/>
    </location>
</feature>
<dbReference type="InterPro" id="IPR017884">
    <property type="entry name" value="SANT_dom"/>
</dbReference>
<evidence type="ECO:0000313" key="8">
    <source>
        <dbReference type="EMBL" id="KAI5397969.1"/>
    </source>
</evidence>
<dbReference type="Gene3D" id="1.10.10.60">
    <property type="entry name" value="Homeodomain-like"/>
    <property type="match status" value="1"/>
</dbReference>
<dbReference type="Gramene" id="Psat06G0368800-T1">
    <property type="protein sequence ID" value="KAI5397969.1"/>
    <property type="gene ID" value="KIW84_063688"/>
</dbReference>
<dbReference type="Gramene" id="PSAT_LOCUS26966_t1">
    <property type="protein sequence ID" value="CAL5208255.1"/>
    <property type="gene ID" value="PSAT_LOCUS26966"/>
</dbReference>
<keyword evidence="3" id="KW-0804">Transcription</keyword>
<dbReference type="Pfam" id="PF24662">
    <property type="entry name" value="DUF7650"/>
    <property type="match status" value="1"/>
</dbReference>
<sequence length="849" mass="95524">MVSFRENGNDIFSEHASNEGDDVSPRIGHEYQAEIPSLLKKSEQHSYRMDPANSEALHDKSFSFAIGLEDREHEELGYHEDIDSGKLGKSENHKLALGRSSSTWSDADTKSFILGLFIFGKNFIQIERFLENKGMGEILSFYYGMFYKTDGYRRWSECRKLKGRKCMIGKKLFTGLRQHELLSRLNPHVSEESQDTMLQVSKSYAEGKTSLEEYISSLKSAVGLRVLVEAVGIGNEKGDLTRFGMEPAKKNRALPAQTCKDLSSLGPSEIIQSLTGGFRLSKTKSNDLFWEAVWPRLLARGWHSEQPKNRGYLTSEDYLVFLIPGIDKFSRRKLVKGDHYFDSVSDVLSKVVAEPNILVLKEEENAKVGSYNEDEPIKESNEDDLSDDHRQCYLKPRCSTYNKDHTQFMVVDTSLVHRGKPSDLRELKSNPVNSVPRVEVNAAGKKYKGYKYMRKVKHNKDMSESIKQNLTKLTAIDTNRLSDGKLLKLKVKLKCPPVELEDASTMTNGLLRESNQGSPTDYSPSMAEANMLIYGKRKINKTGSLRGVSNSGATSKKGACDNLVNDANKMLQSQKNQNTSVFDNNPLNKIRKHQFNRKVRSGDSNHAAVPIKRRRLAACVKAEKSRIIENSSGGLGSEKTRFSRSSSFPDSNKNVCEPVGLQQNGSSTASSAVRSVEKNTEKNILYESYQCRSVSCVKVEKCESFTFNVPQVPSNSENNKTMAMEEEGEQDQKAKGPCLTSSTHKVVEELLRTPCHVDSLEQHPGKNPRRQSTRTRPLTVRALECIANEFLHVQKRQKKKNSQMHQDPFNPCRKARTRGKTMISRNCLDNGNAVLVQEEKHLNGDGSVS</sequence>
<dbReference type="PROSITE" id="PS51293">
    <property type="entry name" value="SANT"/>
    <property type="match status" value="1"/>
</dbReference>
<reference evidence="7 9" key="1">
    <citation type="journal article" date="2022" name="Nat. Genet.">
        <title>Improved pea reference genome and pan-genome highlight genomic features and evolutionary characteristics.</title>
        <authorList>
            <person name="Yang T."/>
            <person name="Liu R."/>
            <person name="Luo Y."/>
            <person name="Hu S."/>
            <person name="Wang D."/>
            <person name="Wang C."/>
            <person name="Pandey M.K."/>
            <person name="Ge S."/>
            <person name="Xu Q."/>
            <person name="Li N."/>
            <person name="Li G."/>
            <person name="Huang Y."/>
            <person name="Saxena R.K."/>
            <person name="Ji Y."/>
            <person name="Li M."/>
            <person name="Yan X."/>
            <person name="He Y."/>
            <person name="Liu Y."/>
            <person name="Wang X."/>
            <person name="Xiang C."/>
            <person name="Varshney R.K."/>
            <person name="Ding H."/>
            <person name="Gao S."/>
            <person name="Zong X."/>
        </authorList>
    </citation>
    <scope>NUCLEOTIDE SEQUENCE [LARGE SCALE GENOMIC DNA]</scope>
    <source>
        <strain evidence="7 9">cv. Zhongwan 6</strain>
    </source>
</reference>
<keyword evidence="4" id="KW-0539">Nucleus</keyword>
<dbReference type="Gramene" id="Psat6g139800.2">
    <property type="protein sequence ID" value="Psat6g139800.2.cds"/>
    <property type="gene ID" value="Psat6g139800"/>
</dbReference>
<evidence type="ECO:0000256" key="1">
    <source>
        <dbReference type="ARBA" id="ARBA00004123"/>
    </source>
</evidence>
<dbReference type="EMBL" id="JAMSHJ010000006">
    <property type="protein sequence ID" value="KAI5397969.1"/>
    <property type="molecule type" value="Genomic_DNA"/>
</dbReference>
<protein>
    <recommendedName>
        <fullName evidence="6">SANT domain-containing protein</fullName>
    </recommendedName>
</protein>
<evidence type="ECO:0000313" key="9">
    <source>
        <dbReference type="Proteomes" id="UP001058974"/>
    </source>
</evidence>
<keyword evidence="9" id="KW-1185">Reference proteome</keyword>
<dbReference type="Gramene" id="Psat6g139800.1">
    <property type="protein sequence ID" value="Psat6g139800.1.cds"/>
    <property type="gene ID" value="Psat6g139800"/>
</dbReference>
<dbReference type="GO" id="GO:0003714">
    <property type="term" value="F:transcription corepressor activity"/>
    <property type="evidence" value="ECO:0007669"/>
    <property type="project" value="TreeGrafter"/>
</dbReference>
<dbReference type="PANTHER" id="PTHR13859:SF31">
    <property type="entry name" value="ELM2 DOMAIN-CONTAINING PROTEIN"/>
    <property type="match status" value="1"/>
</dbReference>
<dbReference type="FunFam" id="1.10.10.60:FF:000374">
    <property type="entry name" value="Arginine-glutamic acid dipeptide repeat protein"/>
    <property type="match status" value="1"/>
</dbReference>
<dbReference type="Gramene" id="Psat06G0368500-T1">
    <property type="protein sequence ID" value="KAI5397965.1"/>
    <property type="gene ID" value="KIW84_063685"/>
</dbReference>
<proteinExistence type="predicted"/>
<evidence type="ECO:0000256" key="4">
    <source>
        <dbReference type="ARBA" id="ARBA00023242"/>
    </source>
</evidence>
<dbReference type="InterPro" id="IPR009057">
    <property type="entry name" value="Homeodomain-like_sf"/>
</dbReference>
<keyword evidence="2" id="KW-0805">Transcription regulation</keyword>